<reference evidence="6" key="1">
    <citation type="journal article" date="2016" name="Genome Announc.">
        <title>Complete genome sequence of Alkaliphilus metalliredigens strain QYMF, an alkaliphilic and metal-reducing bacterium isolated from borax-contaminated leachate ponds.</title>
        <authorList>
            <person name="Hwang C."/>
            <person name="Copeland A."/>
            <person name="Lucas S."/>
            <person name="Lapidus A."/>
            <person name="Barry K."/>
            <person name="Detter J.C."/>
            <person name="Glavina Del Rio T."/>
            <person name="Hammon N."/>
            <person name="Israni S."/>
            <person name="Dalin E."/>
            <person name="Tice H."/>
            <person name="Pitluck S."/>
            <person name="Chertkov O."/>
            <person name="Brettin T."/>
            <person name="Bruce D."/>
            <person name="Han C."/>
            <person name="Schmutz J."/>
            <person name="Larimer F."/>
            <person name="Land M.L."/>
            <person name="Hauser L."/>
            <person name="Kyrpides N."/>
            <person name="Mikhailova N."/>
            <person name="Ye Q."/>
            <person name="Zhou J."/>
            <person name="Richardson P."/>
            <person name="Fields M.W."/>
        </authorList>
    </citation>
    <scope>NUCLEOTIDE SEQUENCE [LARGE SCALE GENOMIC DNA]</scope>
    <source>
        <strain evidence="6">QYMF</strain>
    </source>
</reference>
<evidence type="ECO:0000256" key="4">
    <source>
        <dbReference type="ARBA" id="ARBA00023163"/>
    </source>
</evidence>
<keyword evidence="6" id="KW-1185">Reference proteome</keyword>
<dbReference type="InterPro" id="IPR036388">
    <property type="entry name" value="WH-like_DNA-bd_sf"/>
</dbReference>
<dbReference type="STRING" id="293826.Amet_3902"/>
<dbReference type="InterPro" id="IPR036390">
    <property type="entry name" value="WH_DNA-bd_sf"/>
</dbReference>
<name>A6TUY1_ALKMQ</name>
<gene>
    <name evidence="5" type="ordered locus">Amet_3902</name>
</gene>
<dbReference type="Gene3D" id="1.10.10.10">
    <property type="entry name" value="Winged helix-like DNA-binding domain superfamily/Winged helix DNA-binding domain"/>
    <property type="match status" value="1"/>
</dbReference>
<dbReference type="OrthoDB" id="9795583at2"/>
<dbReference type="PIRSF" id="PIRSF019455">
    <property type="entry name" value="CopR_AtkY"/>
    <property type="match status" value="1"/>
</dbReference>
<keyword evidence="3" id="KW-0238">DNA-binding</keyword>
<dbReference type="PROSITE" id="PS50138">
    <property type="entry name" value="BRCA2_REPEAT"/>
    <property type="match status" value="1"/>
</dbReference>
<dbReference type="GO" id="GO:0003677">
    <property type="term" value="F:DNA binding"/>
    <property type="evidence" value="ECO:0007669"/>
    <property type="project" value="UniProtKB-KW"/>
</dbReference>
<dbReference type="RefSeq" id="WP_012064954.1">
    <property type="nucleotide sequence ID" value="NC_009633.1"/>
</dbReference>
<dbReference type="KEGG" id="amt:Amet_3902"/>
<dbReference type="InterPro" id="IPR005650">
    <property type="entry name" value="BlaI_family"/>
</dbReference>
<evidence type="ECO:0000313" key="5">
    <source>
        <dbReference type="EMBL" id="ABR49999.1"/>
    </source>
</evidence>
<evidence type="ECO:0000256" key="3">
    <source>
        <dbReference type="ARBA" id="ARBA00023125"/>
    </source>
</evidence>
<proteinExistence type="inferred from homology"/>
<evidence type="ECO:0000256" key="2">
    <source>
        <dbReference type="ARBA" id="ARBA00023015"/>
    </source>
</evidence>
<dbReference type="Proteomes" id="UP000001572">
    <property type="component" value="Chromosome"/>
</dbReference>
<keyword evidence="4" id="KW-0804">Transcription</keyword>
<comment type="similarity">
    <text evidence="1">Belongs to the BlaI transcriptional regulatory family.</text>
</comment>
<dbReference type="HOGENOM" id="CLU_119090_2_0_9"/>
<dbReference type="eggNOG" id="COG3682">
    <property type="taxonomic scope" value="Bacteria"/>
</dbReference>
<dbReference type="InterPro" id="IPR002093">
    <property type="entry name" value="BRCA2_repeat"/>
</dbReference>
<evidence type="ECO:0000313" key="6">
    <source>
        <dbReference type="Proteomes" id="UP000001572"/>
    </source>
</evidence>
<keyword evidence="2" id="KW-0805">Transcription regulation</keyword>
<protein>
    <submittedName>
        <fullName evidence="5">Transcriptional repressor, CopY family</fullName>
    </submittedName>
</protein>
<dbReference type="AlphaFoldDB" id="A6TUY1"/>
<dbReference type="Pfam" id="PF03965">
    <property type="entry name" value="Penicillinase_R"/>
    <property type="match status" value="1"/>
</dbReference>
<evidence type="ECO:0000256" key="1">
    <source>
        <dbReference type="ARBA" id="ARBA00011046"/>
    </source>
</evidence>
<dbReference type="EMBL" id="CP000724">
    <property type="protein sequence ID" value="ABR49999.1"/>
    <property type="molecule type" value="Genomic_DNA"/>
</dbReference>
<dbReference type="GO" id="GO:0045892">
    <property type="term" value="P:negative regulation of DNA-templated transcription"/>
    <property type="evidence" value="ECO:0007669"/>
    <property type="project" value="InterPro"/>
</dbReference>
<dbReference type="Gene3D" id="1.10.4040.10">
    <property type="entry name" value="Penicillinase repressor domain"/>
    <property type="match status" value="1"/>
</dbReference>
<sequence length="121" mass="14242">MSKNLKLFDAEYRFTCIVWDNEPIQSRKLANICEQQLGWKRTTTYTVLRKLCERGIMQNNNSIVTTLVTKEDVYQYESNSMIERTFGGSLPSFITAFLKDKKLSKEEVNKIKNLIDEYKEE</sequence>
<organism evidence="5 6">
    <name type="scientific">Alkaliphilus metalliredigens (strain QYMF)</name>
    <dbReference type="NCBI Taxonomy" id="293826"/>
    <lineage>
        <taxon>Bacteria</taxon>
        <taxon>Bacillati</taxon>
        <taxon>Bacillota</taxon>
        <taxon>Clostridia</taxon>
        <taxon>Peptostreptococcales</taxon>
        <taxon>Natronincolaceae</taxon>
        <taxon>Alkaliphilus</taxon>
    </lineage>
</organism>
<dbReference type="SUPFAM" id="SSF46785">
    <property type="entry name" value="Winged helix' DNA-binding domain"/>
    <property type="match status" value="1"/>
</dbReference>
<accession>A6TUY1</accession>